<evidence type="ECO:0000259" key="8">
    <source>
        <dbReference type="PROSITE" id="PS50928"/>
    </source>
</evidence>
<dbReference type="PROSITE" id="PS50928">
    <property type="entry name" value="ABC_TM1"/>
    <property type="match status" value="1"/>
</dbReference>
<evidence type="ECO:0000256" key="3">
    <source>
        <dbReference type="ARBA" id="ARBA00022475"/>
    </source>
</evidence>
<comment type="caution">
    <text evidence="9">The sequence shown here is derived from an EMBL/GenBank/DDBJ whole genome shotgun (WGS) entry which is preliminary data.</text>
</comment>
<dbReference type="SUPFAM" id="SSF161098">
    <property type="entry name" value="MetI-like"/>
    <property type="match status" value="1"/>
</dbReference>
<evidence type="ECO:0000313" key="10">
    <source>
        <dbReference type="Proteomes" id="UP001232973"/>
    </source>
</evidence>
<dbReference type="Gene3D" id="1.10.3720.10">
    <property type="entry name" value="MetI-like"/>
    <property type="match status" value="1"/>
</dbReference>
<feature type="transmembrane region" description="Helical" evidence="7">
    <location>
        <begin position="36"/>
        <end position="62"/>
    </location>
</feature>
<evidence type="ECO:0000256" key="6">
    <source>
        <dbReference type="ARBA" id="ARBA00023136"/>
    </source>
</evidence>
<keyword evidence="3" id="KW-1003">Cell membrane</keyword>
<feature type="transmembrane region" description="Helical" evidence="7">
    <location>
        <begin position="246"/>
        <end position="263"/>
    </location>
</feature>
<dbReference type="PANTHER" id="PTHR47737">
    <property type="entry name" value="GLYCINE BETAINE/PROLINE BETAINE TRANSPORT SYSTEM PERMEASE PROTEIN PROW"/>
    <property type="match status" value="1"/>
</dbReference>
<feature type="transmembrane region" description="Helical" evidence="7">
    <location>
        <begin position="214"/>
        <end position="234"/>
    </location>
</feature>
<reference evidence="9 10" key="1">
    <citation type="submission" date="2023-07" db="EMBL/GenBank/DDBJ databases">
        <title>Genomic Encyclopedia of Type Strains, Phase IV (KMG-IV): sequencing the most valuable type-strain genomes for metagenomic binning, comparative biology and taxonomic classification.</title>
        <authorList>
            <person name="Goeker M."/>
        </authorList>
    </citation>
    <scope>NUCLEOTIDE SEQUENCE [LARGE SCALE GENOMIC DNA]</scope>
    <source>
        <strain evidence="9 10">DSM 4006</strain>
    </source>
</reference>
<keyword evidence="6 7" id="KW-0472">Membrane</keyword>
<evidence type="ECO:0000313" key="9">
    <source>
        <dbReference type="EMBL" id="MDQ0191150.1"/>
    </source>
</evidence>
<evidence type="ECO:0000256" key="5">
    <source>
        <dbReference type="ARBA" id="ARBA00022989"/>
    </source>
</evidence>
<dbReference type="Pfam" id="PF00528">
    <property type="entry name" value="BPD_transp_1"/>
    <property type="match status" value="1"/>
</dbReference>
<comment type="similarity">
    <text evidence="7">Belongs to the binding-protein-dependent transport system permease family.</text>
</comment>
<dbReference type="PANTHER" id="PTHR47737:SF1">
    <property type="entry name" value="GLYCINE BETAINE_PROLINE BETAINE TRANSPORT SYSTEM PERMEASE PROTEIN PROW"/>
    <property type="match status" value="1"/>
</dbReference>
<feature type="transmembrane region" description="Helical" evidence="7">
    <location>
        <begin position="68"/>
        <end position="85"/>
    </location>
</feature>
<keyword evidence="2 7" id="KW-0813">Transport</keyword>
<proteinExistence type="inferred from homology"/>
<dbReference type="RefSeq" id="WP_274456665.1">
    <property type="nucleotide sequence ID" value="NZ_CP067097.1"/>
</dbReference>
<evidence type="ECO:0000256" key="7">
    <source>
        <dbReference type="RuleBase" id="RU363032"/>
    </source>
</evidence>
<evidence type="ECO:0000256" key="1">
    <source>
        <dbReference type="ARBA" id="ARBA00004141"/>
    </source>
</evidence>
<keyword evidence="5 7" id="KW-1133">Transmembrane helix</keyword>
<feature type="transmembrane region" description="Helical" evidence="7">
    <location>
        <begin position="135"/>
        <end position="161"/>
    </location>
</feature>
<dbReference type="InterPro" id="IPR000515">
    <property type="entry name" value="MetI-like"/>
</dbReference>
<dbReference type="EMBL" id="JAUSTP010000032">
    <property type="protein sequence ID" value="MDQ0191150.1"/>
    <property type="molecule type" value="Genomic_DNA"/>
</dbReference>
<comment type="subcellular location">
    <subcellularLocation>
        <location evidence="7">Cell membrane</location>
        <topology evidence="7">Multi-pass membrane protein</topology>
    </subcellularLocation>
    <subcellularLocation>
        <location evidence="1">Membrane</location>
        <topology evidence="1">Multi-pass membrane protein</topology>
    </subcellularLocation>
</comment>
<organism evidence="9 10">
    <name type="scientific">Alicyclobacillus cycloheptanicus</name>
    <dbReference type="NCBI Taxonomy" id="1457"/>
    <lineage>
        <taxon>Bacteria</taxon>
        <taxon>Bacillati</taxon>
        <taxon>Bacillota</taxon>
        <taxon>Bacilli</taxon>
        <taxon>Bacillales</taxon>
        <taxon>Alicyclobacillaceae</taxon>
        <taxon>Alicyclobacillus</taxon>
    </lineage>
</organism>
<keyword evidence="10" id="KW-1185">Reference proteome</keyword>
<protein>
    <submittedName>
        <fullName evidence="9">Glycine betaine/proline transport system permease protein</fullName>
    </submittedName>
</protein>
<dbReference type="CDD" id="cd06261">
    <property type="entry name" value="TM_PBP2"/>
    <property type="match status" value="1"/>
</dbReference>
<sequence length="277" mass="29716">MLPKIPLANWINDFVNWITKVLGPVLMDISKFVEHVMNAITAGVLWVPWWLVILLIAAIGYLSGKWKLAVGTAIGLVFVYDLQLWNDLINTLVMVVVSAAISLVIGIPIGIAAARRAGLYRVISPILDLMQTMPPFVYLVPVLLLFSVGTVPAILATIVFAMPPSIRLTRLGILQVPEDLVEAAEAFGATDRQLLWKVQIPLAMPSIKAGVNQTLMLALSMVVIASMVGAGGLGADVMQALETLNVGTGVEAGLAIVILAVVLDRISQGFGKDYLNK</sequence>
<evidence type="ECO:0000256" key="2">
    <source>
        <dbReference type="ARBA" id="ARBA00022448"/>
    </source>
</evidence>
<feature type="domain" description="ABC transmembrane type-1" evidence="8">
    <location>
        <begin position="88"/>
        <end position="267"/>
    </location>
</feature>
<accession>A0ABT9XM00</accession>
<keyword evidence="4 7" id="KW-0812">Transmembrane</keyword>
<gene>
    <name evidence="9" type="ORF">J2S03_003018</name>
</gene>
<dbReference type="InterPro" id="IPR035906">
    <property type="entry name" value="MetI-like_sf"/>
</dbReference>
<dbReference type="Proteomes" id="UP001232973">
    <property type="component" value="Unassembled WGS sequence"/>
</dbReference>
<name>A0ABT9XM00_9BACL</name>
<feature type="transmembrane region" description="Helical" evidence="7">
    <location>
        <begin position="92"/>
        <end position="115"/>
    </location>
</feature>
<evidence type="ECO:0000256" key="4">
    <source>
        <dbReference type="ARBA" id="ARBA00022692"/>
    </source>
</evidence>